<proteinExistence type="predicted"/>
<dbReference type="RefSeq" id="WP_272140439.1">
    <property type="nucleotide sequence ID" value="NZ_JAQLOI010000003.1"/>
</dbReference>
<sequence>MKRFLVAVSAVTLGLFALVFSLLMAIPLMIMAFITGKKLQKDFNKSSFNAGQERVIEGEYKDISSK</sequence>
<gene>
    <name evidence="1" type="ORF">PGX00_21540</name>
</gene>
<evidence type="ECO:0000313" key="2">
    <source>
        <dbReference type="Proteomes" id="UP001210678"/>
    </source>
</evidence>
<accession>A0ABT4YX80</accession>
<evidence type="ECO:0008006" key="3">
    <source>
        <dbReference type="Google" id="ProtNLM"/>
    </source>
</evidence>
<reference evidence="1 2" key="1">
    <citation type="submission" date="2023-01" db="EMBL/GenBank/DDBJ databases">
        <title>Vibrio sp. KJ40-1 sp.nov, isolated from marine algae.</title>
        <authorList>
            <person name="Butt M."/>
            <person name="Kim J.M.J."/>
            <person name="Jeon C.O.C."/>
        </authorList>
    </citation>
    <scope>NUCLEOTIDE SEQUENCE [LARGE SCALE GENOMIC DNA]</scope>
    <source>
        <strain evidence="1 2">KJ40-1</strain>
    </source>
</reference>
<dbReference type="Proteomes" id="UP001210678">
    <property type="component" value="Unassembled WGS sequence"/>
</dbReference>
<dbReference type="EMBL" id="JAQLOI010000003">
    <property type="protein sequence ID" value="MDB1126108.1"/>
    <property type="molecule type" value="Genomic_DNA"/>
</dbReference>
<keyword evidence="2" id="KW-1185">Reference proteome</keyword>
<evidence type="ECO:0000313" key="1">
    <source>
        <dbReference type="EMBL" id="MDB1126108.1"/>
    </source>
</evidence>
<name>A0ABT4YX80_9VIBR</name>
<protein>
    <recommendedName>
        <fullName evidence="3">Hydroxylamine reductase</fullName>
    </recommendedName>
</protein>
<comment type="caution">
    <text evidence="1">The sequence shown here is derived from an EMBL/GenBank/DDBJ whole genome shotgun (WGS) entry which is preliminary data.</text>
</comment>
<organism evidence="1 2">
    <name type="scientific">Vibrio algarum</name>
    <dbReference type="NCBI Taxonomy" id="3020714"/>
    <lineage>
        <taxon>Bacteria</taxon>
        <taxon>Pseudomonadati</taxon>
        <taxon>Pseudomonadota</taxon>
        <taxon>Gammaproteobacteria</taxon>
        <taxon>Vibrionales</taxon>
        <taxon>Vibrionaceae</taxon>
        <taxon>Vibrio</taxon>
    </lineage>
</organism>